<dbReference type="EMBL" id="KL584827">
    <property type="protein sequence ID" value="KEQ65271.1"/>
    <property type="molecule type" value="Genomic_DNA"/>
</dbReference>
<organism evidence="3 4">
    <name type="scientific">Aureobasidium melanogenum (strain CBS 110374)</name>
    <name type="common">Aureobasidium pullulans var. melanogenum</name>
    <dbReference type="NCBI Taxonomy" id="1043003"/>
    <lineage>
        <taxon>Eukaryota</taxon>
        <taxon>Fungi</taxon>
        <taxon>Dikarya</taxon>
        <taxon>Ascomycota</taxon>
        <taxon>Pezizomycotina</taxon>
        <taxon>Dothideomycetes</taxon>
        <taxon>Dothideomycetidae</taxon>
        <taxon>Dothideales</taxon>
        <taxon>Saccotheciaceae</taxon>
        <taxon>Aureobasidium</taxon>
    </lineage>
</organism>
<reference evidence="3 4" key="1">
    <citation type="journal article" date="2014" name="BMC Genomics">
        <title>Genome sequencing of four Aureobasidium pullulans varieties: biotechnological potential, stress tolerance, and description of new species.</title>
        <authorList>
            <person name="Gostin Ar C."/>
            <person name="Ohm R.A."/>
            <person name="Kogej T."/>
            <person name="Sonjak S."/>
            <person name="Turk M."/>
            <person name="Zajc J."/>
            <person name="Zalar P."/>
            <person name="Grube M."/>
            <person name="Sun H."/>
            <person name="Han J."/>
            <person name="Sharma A."/>
            <person name="Chiniquy J."/>
            <person name="Ngan C.Y."/>
            <person name="Lipzen A."/>
            <person name="Barry K."/>
            <person name="Grigoriev I.V."/>
            <person name="Gunde-Cimerman N."/>
        </authorList>
    </citation>
    <scope>NUCLEOTIDE SEQUENCE [LARGE SCALE GENOMIC DNA]</scope>
    <source>
        <strain evidence="3 4">CBS 110374</strain>
    </source>
</reference>
<sequence>MVGENLKRPYPGHSPDPSFLSRKLGRFDHGSGYNTSPNQASNPTSRRPSMSKANSPQMGYGTPPQRSPVRNGNTAFRHDVEGIPKALENFVVTISQHYQTDQHLKNVQADYEDMLPKYKDFPSIGTQKTNRLNLARGDFKRTQASTMEATSVLLEALKGYFPGQVDPLAHQDCVSRSELNAIKDQSRTESHELEQLRVENRELRRRLDRLEDYFSREVNSAKNSEDRIYKLEDISRTTTTAVELATKNYKSLSEQTSKDRSSYRERLSTLEVEMDKNKTRHKEIDQTISGVQSLLDSHIDRSKMTHQEQARNIDLCRSRVDKMQQKLDAGIEPRLRDNAEILTATRKDMKELKEHPALSKPSVLAPTSISIDPVVVESRLKAVEQQVQVSSAGANAKDTLFADEIDKLITRLDNLQVELNKIQDNAGVEVPTQQGLSEEELRNFTAWKDLNSKVEGLASNVKDLSTNTTRLDELTLSTKSRSEFAVNEVRQITLQVENHIDVLQRHETRLNSVTTDEVCKMMESQWRAMYGVPTELRGLVQRQQNLESLTMRSCDDLNKKFAEMNTKYEGMAMEFKNLVKRTVG</sequence>
<feature type="compositionally biased region" description="Polar residues" evidence="2">
    <location>
        <begin position="32"/>
        <end position="57"/>
    </location>
</feature>
<dbReference type="GeneID" id="63921086"/>
<dbReference type="Proteomes" id="UP000030672">
    <property type="component" value="Unassembled WGS sequence"/>
</dbReference>
<protein>
    <submittedName>
        <fullName evidence="3">Uncharacterized protein</fullName>
    </submittedName>
</protein>
<keyword evidence="4" id="KW-1185">Reference proteome</keyword>
<evidence type="ECO:0000256" key="2">
    <source>
        <dbReference type="SAM" id="MobiDB-lite"/>
    </source>
</evidence>
<evidence type="ECO:0000313" key="4">
    <source>
        <dbReference type="Proteomes" id="UP000030672"/>
    </source>
</evidence>
<name>A0A074WS88_AURM1</name>
<keyword evidence="1" id="KW-0175">Coiled coil</keyword>
<gene>
    <name evidence="3" type="ORF">M437DRAFT_82244</name>
</gene>
<accession>A0A074WS88</accession>
<dbReference type="AlphaFoldDB" id="A0A074WS88"/>
<evidence type="ECO:0000256" key="1">
    <source>
        <dbReference type="SAM" id="Coils"/>
    </source>
</evidence>
<feature type="coiled-coil region" evidence="1">
    <location>
        <begin position="179"/>
        <end position="213"/>
    </location>
</feature>
<dbReference type="HOGENOM" id="CLU_466892_0_0_1"/>
<feature type="region of interest" description="Disordered" evidence="2">
    <location>
        <begin position="1"/>
        <end position="75"/>
    </location>
</feature>
<evidence type="ECO:0000313" key="3">
    <source>
        <dbReference type="EMBL" id="KEQ65271.1"/>
    </source>
</evidence>
<proteinExistence type="predicted"/>
<dbReference type="RefSeq" id="XP_040882294.1">
    <property type="nucleotide sequence ID" value="XM_041027713.1"/>
</dbReference>